<dbReference type="RefSeq" id="WP_097319450.1">
    <property type="nucleotide sequence ID" value="NZ_OBDY01000003.1"/>
</dbReference>
<reference evidence="1 2" key="1">
    <citation type="submission" date="2017-09" db="EMBL/GenBank/DDBJ databases">
        <authorList>
            <person name="Ehlers B."/>
            <person name="Leendertz F.H."/>
        </authorList>
    </citation>
    <scope>NUCLEOTIDE SEQUENCE [LARGE SCALE GENOMIC DNA]</scope>
    <source>
        <strain evidence="1 2">CGMCC 4.6857</strain>
    </source>
</reference>
<proteinExistence type="predicted"/>
<evidence type="ECO:0000313" key="2">
    <source>
        <dbReference type="Proteomes" id="UP000219612"/>
    </source>
</evidence>
<sequence length="224" mass="25100">MTDRRPLKPYDVEISVPVGRDEAWEAVTRPEVLRQWFGWDYDGLDAEIRQIFIDEATLWAPERMGWADGSSLEVDGDDDRSRIRVAREGSGPVAEEVYDAIEEGWRAFLTQLAFLLRERPEGRRRTVYLTGETTGRQALTLATGDWQRFGPRVASTVDDEGHLVVVAGHLPLDALAAARFEVTISTFGLDDPAFETVRETWAKRWAPLAADANLTTAENPAPNS</sequence>
<evidence type="ECO:0008006" key="3">
    <source>
        <dbReference type="Google" id="ProtNLM"/>
    </source>
</evidence>
<keyword evidence="2" id="KW-1185">Reference proteome</keyword>
<dbReference type="EMBL" id="OBDY01000003">
    <property type="protein sequence ID" value="SNY29355.1"/>
    <property type="molecule type" value="Genomic_DNA"/>
</dbReference>
<name>A0A285H0S8_9ACTN</name>
<dbReference type="OrthoDB" id="3334241at2"/>
<protein>
    <recommendedName>
        <fullName evidence="3">Activator of Hsp90 ATPase homolog 1-like protein</fullName>
    </recommendedName>
</protein>
<dbReference type="Proteomes" id="UP000219612">
    <property type="component" value="Unassembled WGS sequence"/>
</dbReference>
<organism evidence="1 2">
    <name type="scientific">Paractinoplanes atraurantiacus</name>
    <dbReference type="NCBI Taxonomy" id="1036182"/>
    <lineage>
        <taxon>Bacteria</taxon>
        <taxon>Bacillati</taxon>
        <taxon>Actinomycetota</taxon>
        <taxon>Actinomycetes</taxon>
        <taxon>Micromonosporales</taxon>
        <taxon>Micromonosporaceae</taxon>
        <taxon>Paractinoplanes</taxon>
    </lineage>
</organism>
<accession>A0A285H0S8</accession>
<gene>
    <name evidence="1" type="ORF">SAMN05421748_103236</name>
</gene>
<evidence type="ECO:0000313" key="1">
    <source>
        <dbReference type="EMBL" id="SNY29355.1"/>
    </source>
</evidence>
<dbReference type="AlphaFoldDB" id="A0A285H0S8"/>
<dbReference type="SUPFAM" id="SSF55961">
    <property type="entry name" value="Bet v1-like"/>
    <property type="match status" value="1"/>
</dbReference>